<name>A0AAD1LZL9_MYCXE</name>
<evidence type="ECO:0000256" key="6">
    <source>
        <dbReference type="ARBA" id="ARBA00047400"/>
    </source>
</evidence>
<dbReference type="Gene3D" id="3.40.50.720">
    <property type="entry name" value="NAD(P)-binding Rossmann-like Domain"/>
    <property type="match status" value="1"/>
</dbReference>
<evidence type="ECO:0000256" key="2">
    <source>
        <dbReference type="ARBA" id="ARBA00006484"/>
    </source>
</evidence>
<dbReference type="SUPFAM" id="SSF51735">
    <property type="entry name" value="NAD(P)-binding Rossmann-fold domains"/>
    <property type="match status" value="1"/>
</dbReference>
<proteinExistence type="inferred from homology"/>
<dbReference type="KEGG" id="mxe:MYXE_08420"/>
<dbReference type="Proteomes" id="UP000464624">
    <property type="component" value="Chromosome"/>
</dbReference>
<evidence type="ECO:0000313" key="7">
    <source>
        <dbReference type="EMBL" id="BBU21053.1"/>
    </source>
</evidence>
<dbReference type="EMBL" id="AP022314">
    <property type="protein sequence ID" value="BBU21053.1"/>
    <property type="molecule type" value="Genomic_DNA"/>
</dbReference>
<dbReference type="PANTHER" id="PTHR42879">
    <property type="entry name" value="3-OXOACYL-(ACYL-CARRIER-PROTEIN) REDUCTASE"/>
    <property type="match status" value="1"/>
</dbReference>
<protein>
    <recommendedName>
        <fullName evidence="5">3-oxoacyl-[acyl-carrier-protein] reductase MabA</fullName>
    </recommendedName>
</protein>
<dbReference type="InterPro" id="IPR050259">
    <property type="entry name" value="SDR"/>
</dbReference>
<comment type="subcellular location">
    <subcellularLocation>
        <location evidence="1">Secreted</location>
        <location evidence="1">Cell wall</location>
    </subcellularLocation>
</comment>
<keyword evidence="3" id="KW-0964">Secreted</keyword>
<keyword evidence="4" id="KW-0560">Oxidoreductase</keyword>
<accession>A0AAD1LZL9</accession>
<dbReference type="InterPro" id="IPR036291">
    <property type="entry name" value="NAD(P)-bd_dom_sf"/>
</dbReference>
<comment type="similarity">
    <text evidence="2">Belongs to the short-chain dehydrogenases/reductases (SDR) family.</text>
</comment>
<comment type="catalytic activity">
    <reaction evidence="6">
        <text>a (3R)-hydroxyacyl-[ACP] + NADP(+) = a 3-oxoacyl-[ACP] + NADPH + H(+)</text>
        <dbReference type="Rhea" id="RHEA:17397"/>
        <dbReference type="Rhea" id="RHEA-COMP:9916"/>
        <dbReference type="Rhea" id="RHEA-COMP:9945"/>
        <dbReference type="ChEBI" id="CHEBI:15378"/>
        <dbReference type="ChEBI" id="CHEBI:57783"/>
        <dbReference type="ChEBI" id="CHEBI:58349"/>
        <dbReference type="ChEBI" id="CHEBI:78776"/>
        <dbReference type="ChEBI" id="CHEBI:78827"/>
        <dbReference type="EC" id="1.1.1.100"/>
    </reaction>
    <physiologicalReaction direction="right-to-left" evidence="6">
        <dbReference type="Rhea" id="RHEA:17399"/>
    </physiologicalReaction>
</comment>
<gene>
    <name evidence="7" type="ORF">MYXE_08420</name>
</gene>
<sequence length="270" mass="28262">MDLGLAGATVCVQGGTKGMGRAAAECFAAEGARVVVMAREQRALDETVQRLIELGSPESFGVSVDVANASAVEAGFAKLAQRWGQLNALVCAAGPAVSQLGWEHVSDEQFIDAYVVGALAVVRCARCALPLLRAAGWARIVNVSAMSARSQGYGLIEYTAAKAALNSITKNMSLELAPEGILCNTVSPGTFITDQMRRHIATLPPEQGVRADDPDSVMSYISSSFGIRADLGRAGMPDEIGPVICFLASRRNTYTTGANINVDGGSAFYA</sequence>
<dbReference type="GO" id="GO:0032787">
    <property type="term" value="P:monocarboxylic acid metabolic process"/>
    <property type="evidence" value="ECO:0007669"/>
    <property type="project" value="UniProtKB-ARBA"/>
</dbReference>
<dbReference type="PRINTS" id="PR00080">
    <property type="entry name" value="SDRFAMILY"/>
</dbReference>
<dbReference type="AlphaFoldDB" id="A0AAD1LZL9"/>
<evidence type="ECO:0000256" key="1">
    <source>
        <dbReference type="ARBA" id="ARBA00004191"/>
    </source>
</evidence>
<reference evidence="7 8" key="1">
    <citation type="submission" date="2019-12" db="EMBL/GenBank/DDBJ databases">
        <title>Complete genome sequence of Mycolicibacterium xenopi str. JCM15661T.</title>
        <authorList>
            <person name="Yoshida M."/>
            <person name="Fukano H."/>
            <person name="Asakura T."/>
            <person name="Hoshino Y."/>
        </authorList>
    </citation>
    <scope>NUCLEOTIDE SEQUENCE [LARGE SCALE GENOMIC DNA]</scope>
    <source>
        <strain evidence="7 8">JCM 15661T</strain>
    </source>
</reference>
<dbReference type="PANTHER" id="PTHR42879:SF2">
    <property type="entry name" value="3-OXOACYL-[ACYL-CARRIER-PROTEIN] REDUCTASE FABG"/>
    <property type="match status" value="1"/>
</dbReference>
<dbReference type="PRINTS" id="PR00081">
    <property type="entry name" value="GDHRDH"/>
</dbReference>
<evidence type="ECO:0000313" key="8">
    <source>
        <dbReference type="Proteomes" id="UP000464624"/>
    </source>
</evidence>
<dbReference type="Pfam" id="PF13561">
    <property type="entry name" value="adh_short_C2"/>
    <property type="match status" value="1"/>
</dbReference>
<dbReference type="CDD" id="cd05233">
    <property type="entry name" value="SDR_c"/>
    <property type="match status" value="1"/>
</dbReference>
<organism evidence="7 8">
    <name type="scientific">Mycobacterium xenopi</name>
    <dbReference type="NCBI Taxonomy" id="1789"/>
    <lineage>
        <taxon>Bacteria</taxon>
        <taxon>Bacillati</taxon>
        <taxon>Actinomycetota</taxon>
        <taxon>Actinomycetes</taxon>
        <taxon>Mycobacteriales</taxon>
        <taxon>Mycobacteriaceae</taxon>
        <taxon>Mycobacterium</taxon>
    </lineage>
</organism>
<dbReference type="RefSeq" id="WP_085194066.1">
    <property type="nucleotide sequence ID" value="NZ_AP022314.1"/>
</dbReference>
<evidence type="ECO:0000256" key="4">
    <source>
        <dbReference type="ARBA" id="ARBA00023002"/>
    </source>
</evidence>
<evidence type="ECO:0000256" key="3">
    <source>
        <dbReference type="ARBA" id="ARBA00022512"/>
    </source>
</evidence>
<dbReference type="InterPro" id="IPR020904">
    <property type="entry name" value="Sc_DH/Rdtase_CS"/>
</dbReference>
<evidence type="ECO:0000256" key="5">
    <source>
        <dbReference type="ARBA" id="ARBA00040781"/>
    </source>
</evidence>
<keyword evidence="3" id="KW-0134">Cell wall</keyword>
<dbReference type="FunFam" id="3.40.50.720:FF:000084">
    <property type="entry name" value="Short-chain dehydrogenase reductase"/>
    <property type="match status" value="1"/>
</dbReference>
<dbReference type="InterPro" id="IPR002347">
    <property type="entry name" value="SDR_fam"/>
</dbReference>
<dbReference type="PROSITE" id="PS00061">
    <property type="entry name" value="ADH_SHORT"/>
    <property type="match status" value="1"/>
</dbReference>
<dbReference type="GO" id="GO:0004316">
    <property type="term" value="F:3-oxoacyl-[acyl-carrier-protein] reductase (NADPH) activity"/>
    <property type="evidence" value="ECO:0007669"/>
    <property type="project" value="UniProtKB-EC"/>
</dbReference>